<protein>
    <submittedName>
        <fullName evidence="1">Cilia and flagella associated protein 46</fullName>
    </submittedName>
</protein>
<dbReference type="PANTHER" id="PTHR15977">
    <property type="entry name" value="CILIA- AND FLAGELLA-ASSOCIATED PROTEIN 46"/>
    <property type="match status" value="1"/>
</dbReference>
<evidence type="ECO:0000313" key="1">
    <source>
        <dbReference type="Ensembl" id="ENSNLEP00000002416.2"/>
    </source>
</evidence>
<evidence type="ECO:0000313" key="2">
    <source>
        <dbReference type="Proteomes" id="UP000001073"/>
    </source>
</evidence>
<dbReference type="EMBL" id="ADFV01088107">
    <property type="status" value="NOT_ANNOTATED_CDS"/>
    <property type="molecule type" value="Genomic_DNA"/>
</dbReference>
<organism evidence="1 2">
    <name type="scientific">Nomascus leucogenys</name>
    <name type="common">Northern white-cheeked gibbon</name>
    <name type="synonym">Hylobates leucogenys</name>
    <dbReference type="NCBI Taxonomy" id="61853"/>
    <lineage>
        <taxon>Eukaryota</taxon>
        <taxon>Metazoa</taxon>
        <taxon>Chordata</taxon>
        <taxon>Craniata</taxon>
        <taxon>Vertebrata</taxon>
        <taxon>Euteleostomi</taxon>
        <taxon>Mammalia</taxon>
        <taxon>Eutheria</taxon>
        <taxon>Euarchontoglires</taxon>
        <taxon>Primates</taxon>
        <taxon>Haplorrhini</taxon>
        <taxon>Catarrhini</taxon>
        <taxon>Hylobatidae</taxon>
        <taxon>Nomascus</taxon>
    </lineage>
</organism>
<dbReference type="Proteomes" id="UP000001073">
    <property type="component" value="Chromosome 3"/>
</dbReference>
<proteinExistence type="predicted"/>
<reference evidence="1" key="2">
    <citation type="submission" date="2025-08" db="UniProtKB">
        <authorList>
            <consortium name="Ensembl"/>
        </authorList>
    </citation>
    <scope>IDENTIFICATION</scope>
</reference>
<name>G1QNA0_NOMLE</name>
<dbReference type="EMBL" id="ADFV01088115">
    <property type="status" value="NOT_ANNOTATED_CDS"/>
    <property type="molecule type" value="Genomic_DNA"/>
</dbReference>
<dbReference type="GO" id="GO:0035082">
    <property type="term" value="P:axoneme assembly"/>
    <property type="evidence" value="ECO:0007669"/>
    <property type="project" value="InterPro"/>
</dbReference>
<accession>G1QNA0</accession>
<dbReference type="HOGENOM" id="CLU_074010_0_0_1"/>
<dbReference type="EMBL" id="ADFV01088110">
    <property type="status" value="NOT_ANNOTATED_CDS"/>
    <property type="molecule type" value="Genomic_DNA"/>
</dbReference>
<dbReference type="EMBL" id="ADFV01088112">
    <property type="status" value="NOT_ANNOTATED_CDS"/>
    <property type="molecule type" value="Genomic_DNA"/>
</dbReference>
<dbReference type="GO" id="GO:0060294">
    <property type="term" value="P:cilium movement involved in cell motility"/>
    <property type="evidence" value="ECO:0007669"/>
    <property type="project" value="InterPro"/>
</dbReference>
<dbReference type="AlphaFoldDB" id="G1QNA0"/>
<dbReference type="EMBL" id="ADFV01088108">
    <property type="status" value="NOT_ANNOTATED_CDS"/>
    <property type="molecule type" value="Genomic_DNA"/>
</dbReference>
<dbReference type="InterPro" id="IPR057466">
    <property type="entry name" value="CFAP46_TPR"/>
</dbReference>
<sequence>MDLVITQELARAESQQDAASLKKAYELIKSANLGKSELDPSESFSPDLFVLCAEQALKMRQPEVSEDCIQMYFKVKAPITQFLGRAHLCRAQMCAPKSAENLEEFENCVTQYMKAINFAKGEPRYYFLVYNASVLYWQMARPFLRPGYRHHLIPSLSQIVNVLSQTEEEDKEWRAELMLELLECYLQAGRKEEAARFCSTAAPFIKSHVPQKYRQIFSVMVRHELMDELQLKEEKKNSISLSVTFYINMLKKELIGGDLSPVLAGLFVCRMLLLFELARFSLTLKCMEISSACLSDLKKMESKVSGFMTLLPGDEALLTVHLDKRQRKEEQFTRPRPPGLRSVLCLQFYTCPLLFTFLVATGPQHHSCF</sequence>
<dbReference type="EMBL" id="ADFV01088116">
    <property type="status" value="NOT_ANNOTATED_CDS"/>
    <property type="molecule type" value="Genomic_DNA"/>
</dbReference>
<keyword evidence="2" id="KW-1185">Reference proteome</keyword>
<reference evidence="1 2" key="1">
    <citation type="submission" date="2012-10" db="EMBL/GenBank/DDBJ databases">
        <authorList>
            <consortium name="Gibbon Genome Sequencing Consortium"/>
        </authorList>
    </citation>
    <scope>NUCLEOTIDE SEQUENCE [LARGE SCALE GENOMIC DNA]</scope>
</reference>
<dbReference type="InterPro" id="IPR039586">
    <property type="entry name" value="CFAP46"/>
</dbReference>
<dbReference type="EMBL" id="ADFV01088109">
    <property type="status" value="NOT_ANNOTATED_CDS"/>
    <property type="molecule type" value="Genomic_DNA"/>
</dbReference>
<dbReference type="GeneTree" id="ENSGT00570000079216"/>
<dbReference type="PANTHER" id="PTHR15977:SF15">
    <property type="entry name" value="CILIA- AND FLAGELLA-ASSOCIATED PROTEIN 46"/>
    <property type="match status" value="1"/>
</dbReference>
<dbReference type="eggNOG" id="ENOG502QS2Z">
    <property type="taxonomic scope" value="Eukaryota"/>
</dbReference>
<dbReference type="EMBL" id="ADFV01088113">
    <property type="status" value="NOT_ANNOTATED_CDS"/>
    <property type="molecule type" value="Genomic_DNA"/>
</dbReference>
<reference evidence="1" key="3">
    <citation type="submission" date="2025-09" db="UniProtKB">
        <authorList>
            <consortium name="Ensembl"/>
        </authorList>
    </citation>
    <scope>IDENTIFICATION</scope>
</reference>
<dbReference type="Pfam" id="PF25439">
    <property type="entry name" value="TPR_CFAP46_N"/>
    <property type="match status" value="1"/>
</dbReference>
<dbReference type="Ensembl" id="ENSNLET00000002545.2">
    <property type="protein sequence ID" value="ENSNLEP00000002416.2"/>
    <property type="gene ID" value="ENSNLEG00000002014.2"/>
</dbReference>
<dbReference type="EMBL" id="ADFV01088111">
    <property type="status" value="NOT_ANNOTATED_CDS"/>
    <property type="molecule type" value="Genomic_DNA"/>
</dbReference>
<dbReference type="EMBL" id="ADFV01088114">
    <property type="status" value="NOT_ANNOTATED_CDS"/>
    <property type="molecule type" value="Genomic_DNA"/>
</dbReference>
<gene>
    <name evidence="1" type="primary">CFAP46</name>
</gene>